<dbReference type="GO" id="GO:0015031">
    <property type="term" value="P:protein transport"/>
    <property type="evidence" value="ECO:0007669"/>
    <property type="project" value="UniProtKB-KW"/>
</dbReference>
<dbReference type="PANTHER" id="PTHR33909:SF1">
    <property type="entry name" value="SEC TRANSLOCON ACCESSORY COMPLEX SUBUNIT YAJC"/>
    <property type="match status" value="1"/>
</dbReference>
<evidence type="ECO:0000313" key="13">
    <source>
        <dbReference type="Proteomes" id="UP000002366"/>
    </source>
</evidence>
<evidence type="ECO:0000256" key="5">
    <source>
        <dbReference type="ARBA" id="ARBA00022692"/>
    </source>
</evidence>
<feature type="transmembrane region" description="Helical" evidence="11">
    <location>
        <begin position="18"/>
        <end position="37"/>
    </location>
</feature>
<proteinExistence type="inferred from homology"/>
<dbReference type="eggNOG" id="COG1862">
    <property type="taxonomic scope" value="Bacteria"/>
</dbReference>
<evidence type="ECO:0000256" key="4">
    <source>
        <dbReference type="ARBA" id="ARBA00022475"/>
    </source>
</evidence>
<accession>D5EDU4</accession>
<keyword evidence="9 11" id="KW-0472">Membrane</keyword>
<dbReference type="NCBIfam" id="TIGR00739">
    <property type="entry name" value="yajC"/>
    <property type="match status" value="1"/>
</dbReference>
<dbReference type="Pfam" id="PF02699">
    <property type="entry name" value="YajC"/>
    <property type="match status" value="1"/>
</dbReference>
<dbReference type="STRING" id="572547.Amico_0591"/>
<keyword evidence="7 11" id="KW-1133">Transmembrane helix</keyword>
<evidence type="ECO:0000256" key="1">
    <source>
        <dbReference type="ARBA" id="ARBA00004162"/>
    </source>
</evidence>
<dbReference type="Proteomes" id="UP000002366">
    <property type="component" value="Chromosome"/>
</dbReference>
<dbReference type="PRINTS" id="PR01853">
    <property type="entry name" value="YAJCTRNLCASE"/>
</dbReference>
<evidence type="ECO:0000256" key="6">
    <source>
        <dbReference type="ARBA" id="ARBA00022927"/>
    </source>
</evidence>
<comment type="subcellular location">
    <subcellularLocation>
        <location evidence="1">Cell membrane</location>
        <topology evidence="1">Single-pass membrane protein</topology>
    </subcellularLocation>
</comment>
<name>D5EDU4_AMICL</name>
<feature type="region of interest" description="Disordered" evidence="10">
    <location>
        <begin position="100"/>
        <end position="134"/>
    </location>
</feature>
<evidence type="ECO:0000256" key="2">
    <source>
        <dbReference type="ARBA" id="ARBA00006742"/>
    </source>
</evidence>
<evidence type="ECO:0000256" key="3">
    <source>
        <dbReference type="ARBA" id="ARBA00022448"/>
    </source>
</evidence>
<feature type="compositionally biased region" description="Basic and acidic residues" evidence="10">
    <location>
        <begin position="105"/>
        <end position="134"/>
    </location>
</feature>
<gene>
    <name evidence="12" type="ordered locus">Amico_0591</name>
</gene>
<evidence type="ECO:0000256" key="10">
    <source>
        <dbReference type="SAM" id="MobiDB-lite"/>
    </source>
</evidence>
<dbReference type="EMBL" id="CP001997">
    <property type="protein sequence ID" value="ADE56726.1"/>
    <property type="molecule type" value="Genomic_DNA"/>
</dbReference>
<comment type="similarity">
    <text evidence="2">Belongs to the YajC family.</text>
</comment>
<reference evidence="12 13" key="1">
    <citation type="journal article" date="2010" name="Stand. Genomic Sci.">
        <title>Complete genome sequence of Aminobacterium colombiense type strain (ALA-1).</title>
        <authorList>
            <person name="Chertkov O."/>
            <person name="Sikorski J."/>
            <person name="Brambilla E."/>
            <person name="Lapidus A."/>
            <person name="Copeland A."/>
            <person name="Glavina Del Rio T."/>
            <person name="Nolan M."/>
            <person name="Lucas S."/>
            <person name="Tice H."/>
            <person name="Cheng J.F."/>
            <person name="Han C."/>
            <person name="Detter J.C."/>
            <person name="Bruce D."/>
            <person name="Tapia R."/>
            <person name="Goodwin L."/>
            <person name="Pitluck S."/>
            <person name="Liolios K."/>
            <person name="Ivanova N."/>
            <person name="Mavromatis K."/>
            <person name="Ovchinnikova G."/>
            <person name="Pati A."/>
            <person name="Chen A."/>
            <person name="Palaniappan K."/>
            <person name="Land M."/>
            <person name="Hauser L."/>
            <person name="Chang Y.J."/>
            <person name="Jeffries C.D."/>
            <person name="Spring S."/>
            <person name="Rohde M."/>
            <person name="Goker M."/>
            <person name="Bristow J."/>
            <person name="Eisen J.A."/>
            <person name="Markowitz V."/>
            <person name="Hugenholtz P."/>
            <person name="Kyrpides N.C."/>
            <person name="Klenk H.P."/>
        </authorList>
    </citation>
    <scope>NUCLEOTIDE SEQUENCE [LARGE SCALE GENOMIC DNA]</scope>
    <source>
        <strain evidence="13">DSM 12261 / ALA-1</strain>
    </source>
</reference>
<evidence type="ECO:0000256" key="7">
    <source>
        <dbReference type="ARBA" id="ARBA00022989"/>
    </source>
</evidence>
<keyword evidence="13" id="KW-1185">Reference proteome</keyword>
<organism evidence="12 13">
    <name type="scientific">Aminobacterium colombiense (strain DSM 12261 / ALA-1)</name>
    <dbReference type="NCBI Taxonomy" id="572547"/>
    <lineage>
        <taxon>Bacteria</taxon>
        <taxon>Thermotogati</taxon>
        <taxon>Synergistota</taxon>
        <taxon>Synergistia</taxon>
        <taxon>Synergistales</taxon>
        <taxon>Aminobacteriaceae</taxon>
        <taxon>Aminobacterium</taxon>
    </lineage>
</organism>
<keyword evidence="6" id="KW-0653">Protein transport</keyword>
<sequence>MNQQCGQTTGAGGAQGGLLGMLFPLVIFVLIFYFFIIRPQKKRQKQHDDLLAALTRGDQVITAGGFFGIIREVKDDSIILEIADGVKVRILKSSIVNKRSSVAEQGKEKVTEEPKEVSEEHKIEEKTTEENEKK</sequence>
<protein>
    <submittedName>
        <fullName evidence="12">Preprotein translocase, YajC subunit</fullName>
    </submittedName>
</protein>
<dbReference type="KEGG" id="aco:Amico_0591"/>
<evidence type="ECO:0000256" key="8">
    <source>
        <dbReference type="ARBA" id="ARBA00023010"/>
    </source>
</evidence>
<keyword evidence="3" id="KW-0813">Transport</keyword>
<dbReference type="SMART" id="SM01323">
    <property type="entry name" value="YajC"/>
    <property type="match status" value="1"/>
</dbReference>
<dbReference type="GO" id="GO:0005886">
    <property type="term" value="C:plasma membrane"/>
    <property type="evidence" value="ECO:0007669"/>
    <property type="project" value="UniProtKB-SubCell"/>
</dbReference>
<dbReference type="PANTHER" id="PTHR33909">
    <property type="entry name" value="SEC TRANSLOCON ACCESSORY COMPLEX SUBUNIT YAJC"/>
    <property type="match status" value="1"/>
</dbReference>
<keyword evidence="4" id="KW-1003">Cell membrane</keyword>
<dbReference type="InterPro" id="IPR003849">
    <property type="entry name" value="Preprotein_translocase_YajC"/>
</dbReference>
<evidence type="ECO:0000313" key="12">
    <source>
        <dbReference type="EMBL" id="ADE56726.1"/>
    </source>
</evidence>
<evidence type="ECO:0000256" key="9">
    <source>
        <dbReference type="ARBA" id="ARBA00023136"/>
    </source>
</evidence>
<dbReference type="AlphaFoldDB" id="D5EDU4"/>
<keyword evidence="5 11" id="KW-0812">Transmembrane</keyword>
<keyword evidence="8" id="KW-0811">Translocation</keyword>
<dbReference type="RefSeq" id="WP_013047992.1">
    <property type="nucleotide sequence ID" value="NC_014011.1"/>
</dbReference>
<dbReference type="HOGENOM" id="CLU_116157_1_1_0"/>
<evidence type="ECO:0000256" key="11">
    <source>
        <dbReference type="SAM" id="Phobius"/>
    </source>
</evidence>